<dbReference type="SUPFAM" id="SSF110296">
    <property type="entry name" value="Oligoxyloglucan reducing end-specific cellobiohydrolase"/>
    <property type="match status" value="1"/>
</dbReference>
<keyword evidence="3" id="KW-0732">Signal</keyword>
<gene>
    <name evidence="5" type="ORF">PRZ01_14495</name>
</gene>
<dbReference type="PANTHER" id="PTHR47199:SF2">
    <property type="entry name" value="PHOTOSYSTEM II STABILITY_ASSEMBLY FACTOR HCF136, CHLOROPLASTIC"/>
    <property type="match status" value="1"/>
</dbReference>
<dbReference type="Proteomes" id="UP001219862">
    <property type="component" value="Unassembled WGS sequence"/>
</dbReference>
<feature type="chain" id="PRO_5046271861" evidence="3">
    <location>
        <begin position="26"/>
        <end position="330"/>
    </location>
</feature>
<keyword evidence="1" id="KW-0602">Photosynthesis</keyword>
<accession>A0ABT5KX39</accession>
<name>A0ABT5KX39_9BURK</name>
<dbReference type="PANTHER" id="PTHR47199">
    <property type="entry name" value="PHOTOSYSTEM II STABILITY/ASSEMBLY FACTOR HCF136, CHLOROPLASTIC"/>
    <property type="match status" value="1"/>
</dbReference>
<dbReference type="Pfam" id="PF14870">
    <property type="entry name" value="PSII_BNR"/>
    <property type="match status" value="1"/>
</dbReference>
<proteinExistence type="predicted"/>
<keyword evidence="2" id="KW-0604">Photosystem II</keyword>
<comment type="caution">
    <text evidence="5">The sequence shown here is derived from an EMBL/GenBank/DDBJ whole genome shotgun (WGS) entry which is preliminary data.</text>
</comment>
<dbReference type="InterPro" id="IPR028203">
    <property type="entry name" value="PSII_CF48-like_dom"/>
</dbReference>
<evidence type="ECO:0000313" key="6">
    <source>
        <dbReference type="Proteomes" id="UP001219862"/>
    </source>
</evidence>
<protein>
    <submittedName>
        <fullName evidence="5">YCF48-related protein</fullName>
    </submittedName>
</protein>
<feature type="domain" description="Photosynthesis system II assembly factor Ycf48/Hcf136-like" evidence="4">
    <location>
        <begin position="87"/>
        <end position="203"/>
    </location>
</feature>
<dbReference type="RefSeq" id="WP_273597513.1">
    <property type="nucleotide sequence ID" value="NZ_JAQQXS010000013.1"/>
</dbReference>
<feature type="signal peptide" evidence="3">
    <location>
        <begin position="1"/>
        <end position="25"/>
    </location>
</feature>
<evidence type="ECO:0000259" key="4">
    <source>
        <dbReference type="Pfam" id="PF14870"/>
    </source>
</evidence>
<evidence type="ECO:0000256" key="1">
    <source>
        <dbReference type="ARBA" id="ARBA00022531"/>
    </source>
</evidence>
<evidence type="ECO:0000313" key="5">
    <source>
        <dbReference type="EMBL" id="MDC8786396.1"/>
    </source>
</evidence>
<sequence>MKKRMSLWAALLASALMLAPGLAFTQSDPASSVAGVLARKALAIKVSAPETNPLLAAARAGNRLVAVGARGMVLLSDDNGKQWRQAAEVPVRSMLTSVSFVDAQRGWAVGHDTSILATTDGGEHWQLQHFDAETDRPLFSVHFFDARQGVAVGLWSTILTTDDAGVNWRQVKAPAPPEGGKADRNLFSLFASPAGAIYAAAERGAVLRSKDRGVSWEYLSTGYKGSLWTGLALDEQTLVVAGMRGTVYRSDDAGAHWASVPSHTQSSVTQLARHGQQMVAVGLDGVMLRSDDQARTLSFAQRDDRLKLTAAITAADGSLHLLSAQGVVLP</sequence>
<keyword evidence="6" id="KW-1185">Reference proteome</keyword>
<reference evidence="5 6" key="1">
    <citation type="submission" date="2022-10" db="EMBL/GenBank/DDBJ databases">
        <title>paucibacter sp. hw8 Genome sequencing.</title>
        <authorList>
            <person name="Park S."/>
        </authorList>
    </citation>
    <scope>NUCLEOTIDE SEQUENCE [LARGE SCALE GENOMIC DNA]</scope>
    <source>
        <strain evidence="6">hw8</strain>
    </source>
</reference>
<evidence type="ECO:0000256" key="3">
    <source>
        <dbReference type="SAM" id="SignalP"/>
    </source>
</evidence>
<dbReference type="InterPro" id="IPR015943">
    <property type="entry name" value="WD40/YVTN_repeat-like_dom_sf"/>
</dbReference>
<evidence type="ECO:0000256" key="2">
    <source>
        <dbReference type="ARBA" id="ARBA00023276"/>
    </source>
</evidence>
<dbReference type="EMBL" id="JAQQXS010000013">
    <property type="protein sequence ID" value="MDC8786396.1"/>
    <property type="molecule type" value="Genomic_DNA"/>
</dbReference>
<dbReference type="Gene3D" id="2.130.10.10">
    <property type="entry name" value="YVTN repeat-like/Quinoprotein amine dehydrogenase"/>
    <property type="match status" value="2"/>
</dbReference>
<organism evidence="5 6">
    <name type="scientific">Roseateles koreensis</name>
    <dbReference type="NCBI Taxonomy" id="2987526"/>
    <lineage>
        <taxon>Bacteria</taxon>
        <taxon>Pseudomonadati</taxon>
        <taxon>Pseudomonadota</taxon>
        <taxon>Betaproteobacteria</taxon>
        <taxon>Burkholderiales</taxon>
        <taxon>Sphaerotilaceae</taxon>
        <taxon>Roseateles</taxon>
    </lineage>
</organism>